<name>A0ACB9HTP4_9ASTR</name>
<reference evidence="1 2" key="2">
    <citation type="journal article" date="2022" name="Mol. Ecol. Resour.">
        <title>The genomes of chicory, endive, great burdock and yacon provide insights into Asteraceae paleo-polyploidization history and plant inulin production.</title>
        <authorList>
            <person name="Fan W."/>
            <person name="Wang S."/>
            <person name="Wang H."/>
            <person name="Wang A."/>
            <person name="Jiang F."/>
            <person name="Liu H."/>
            <person name="Zhao H."/>
            <person name="Xu D."/>
            <person name="Zhang Y."/>
        </authorList>
    </citation>
    <scope>NUCLEOTIDE SEQUENCE [LARGE SCALE GENOMIC DNA]</scope>
    <source>
        <strain evidence="2">cv. Yunnan</strain>
        <tissue evidence="1">Leaves</tissue>
    </source>
</reference>
<keyword evidence="2" id="KW-1185">Reference proteome</keyword>
<gene>
    <name evidence="1" type="ORF">L1987_34652</name>
</gene>
<dbReference type="Proteomes" id="UP001056120">
    <property type="component" value="Linkage Group LG11"/>
</dbReference>
<sequence length="398" mass="44412">MTQIYLAVYGNDSKSLILLIAWLPAAISVVFVYTIRAMTLERQPNELHMFYHFLYVSFFLALFIMGMTIAQNLVTFSSSAYAASASVVIFLLFVPLFISIKEELNIWEQNNQQPISLPEVKIDNMIHQQESTNPSPMAKSKGKTSCLANVFLNKPERGEDYSILQALLSTDMLILFISTFCGLGTNLTAVDNLGQIGESLGYPAKTIKSYVSLLSIWNFFGRIFSGSVSEILLVKYKFPRPVMLSLVLFLSCIGLLMIAFPIPGSIYITSIIVGFSFGAQMPLIFAIISELFGLKHYSTLFNWGLLASPLGSYVLNVKVTGPLYDREALKELAVKGLLSKGAVQELVCMGSQYYRLSFVILACVCCFGGLASLVLVIRTREFYKVDIYNKFRDESQQK</sequence>
<dbReference type="EMBL" id="CM042028">
    <property type="protein sequence ID" value="KAI3799358.1"/>
    <property type="molecule type" value="Genomic_DNA"/>
</dbReference>
<proteinExistence type="predicted"/>
<protein>
    <submittedName>
        <fullName evidence="1">Uncharacterized protein</fullName>
    </submittedName>
</protein>
<reference evidence="2" key="1">
    <citation type="journal article" date="2022" name="Mol. Ecol. Resour.">
        <title>The genomes of chicory, endive, great burdock and yacon provide insights into Asteraceae palaeo-polyploidization history and plant inulin production.</title>
        <authorList>
            <person name="Fan W."/>
            <person name="Wang S."/>
            <person name="Wang H."/>
            <person name="Wang A."/>
            <person name="Jiang F."/>
            <person name="Liu H."/>
            <person name="Zhao H."/>
            <person name="Xu D."/>
            <person name="Zhang Y."/>
        </authorList>
    </citation>
    <scope>NUCLEOTIDE SEQUENCE [LARGE SCALE GENOMIC DNA]</scope>
    <source>
        <strain evidence="2">cv. Yunnan</strain>
    </source>
</reference>
<organism evidence="1 2">
    <name type="scientific">Smallanthus sonchifolius</name>
    <dbReference type="NCBI Taxonomy" id="185202"/>
    <lineage>
        <taxon>Eukaryota</taxon>
        <taxon>Viridiplantae</taxon>
        <taxon>Streptophyta</taxon>
        <taxon>Embryophyta</taxon>
        <taxon>Tracheophyta</taxon>
        <taxon>Spermatophyta</taxon>
        <taxon>Magnoliopsida</taxon>
        <taxon>eudicotyledons</taxon>
        <taxon>Gunneridae</taxon>
        <taxon>Pentapetalae</taxon>
        <taxon>asterids</taxon>
        <taxon>campanulids</taxon>
        <taxon>Asterales</taxon>
        <taxon>Asteraceae</taxon>
        <taxon>Asteroideae</taxon>
        <taxon>Heliantheae alliance</taxon>
        <taxon>Millerieae</taxon>
        <taxon>Smallanthus</taxon>
    </lineage>
</organism>
<evidence type="ECO:0000313" key="1">
    <source>
        <dbReference type="EMBL" id="KAI3799358.1"/>
    </source>
</evidence>
<evidence type="ECO:0000313" key="2">
    <source>
        <dbReference type="Proteomes" id="UP001056120"/>
    </source>
</evidence>
<accession>A0ACB9HTP4</accession>
<comment type="caution">
    <text evidence="1">The sequence shown here is derived from an EMBL/GenBank/DDBJ whole genome shotgun (WGS) entry which is preliminary data.</text>
</comment>